<comment type="caution">
    <text evidence="1">The sequence shown here is derived from an EMBL/GenBank/DDBJ whole genome shotgun (WGS) entry which is preliminary data.</text>
</comment>
<dbReference type="AlphaFoldDB" id="A0A2M9ZAI6"/>
<evidence type="ECO:0000313" key="2">
    <source>
        <dbReference type="Proteomes" id="UP000231912"/>
    </source>
</evidence>
<gene>
    <name evidence="1" type="ORF">CH371_13620</name>
</gene>
<protein>
    <submittedName>
        <fullName evidence="1">Uncharacterized protein</fullName>
    </submittedName>
</protein>
<dbReference type="Proteomes" id="UP000231912">
    <property type="component" value="Unassembled WGS sequence"/>
</dbReference>
<name>A0A2M9ZAI6_9LEPT</name>
<organism evidence="1 2">
    <name type="scientific">Leptospira wolffii</name>
    <dbReference type="NCBI Taxonomy" id="409998"/>
    <lineage>
        <taxon>Bacteria</taxon>
        <taxon>Pseudomonadati</taxon>
        <taxon>Spirochaetota</taxon>
        <taxon>Spirochaetia</taxon>
        <taxon>Leptospirales</taxon>
        <taxon>Leptospiraceae</taxon>
        <taxon>Leptospira</taxon>
    </lineage>
</organism>
<sequence>MFKGVILNKFRILCILLCVILLSHCYHWEDERIIILNKNSVRSDTKDFQSIFFDFQDFDQRPLKIDIDLSPVSSATGYSRMDYKFISSNSEFELKIPKGSYTGSIVVHYENYHPFLITKTAKTVLYFGIDNRLQKIDPEKDAGYCYRKEERRPNDRVTSYQCPALDFSSPNRFHFRHIAKESVDYYSTNLTWGAVILCAFGQPPYLGLIFPGLFGSLYYNNIIEFHSDRIVGFTR</sequence>
<reference evidence="1 2" key="1">
    <citation type="submission" date="2017-07" db="EMBL/GenBank/DDBJ databases">
        <title>Leptospira spp. isolated from tropical soils.</title>
        <authorList>
            <person name="Thibeaux R."/>
            <person name="Iraola G."/>
            <person name="Ferres I."/>
            <person name="Bierque E."/>
            <person name="Girault D."/>
            <person name="Soupe-Gilbert M.-E."/>
            <person name="Picardeau M."/>
            <person name="Goarant C."/>
        </authorList>
    </citation>
    <scope>NUCLEOTIDE SEQUENCE [LARGE SCALE GENOMIC DNA]</scope>
    <source>
        <strain evidence="1 2">FH2-C-A2</strain>
    </source>
</reference>
<evidence type="ECO:0000313" key="1">
    <source>
        <dbReference type="EMBL" id="PJZ65425.1"/>
    </source>
</evidence>
<proteinExistence type="predicted"/>
<dbReference type="EMBL" id="NPDT01000005">
    <property type="protein sequence ID" value="PJZ65425.1"/>
    <property type="molecule type" value="Genomic_DNA"/>
</dbReference>
<accession>A0A2M9ZAI6</accession>